<protein>
    <submittedName>
        <fullName evidence="2">Uncharacterized protein</fullName>
    </submittedName>
</protein>
<dbReference type="AlphaFoldDB" id="E0RPM3"/>
<dbReference type="EMBL" id="CP001698">
    <property type="protein sequence ID" value="ADN01337.1"/>
    <property type="molecule type" value="Genomic_DNA"/>
</dbReference>
<dbReference type="PaxDb" id="665571-STHERM_c03640"/>
<dbReference type="RefSeq" id="WP_013313178.1">
    <property type="nucleotide sequence ID" value="NC_014484.1"/>
</dbReference>
<dbReference type="KEGG" id="sta:STHERM_c03640"/>
<accession>E0RPM3</accession>
<reference evidence="2 3" key="2">
    <citation type="journal article" date="2010" name="J. Bacteriol.">
        <title>Genome sequence of the polysaccharide-degrading, thermophilic anaerobe Spirochaeta thermophila DSM 6192.</title>
        <authorList>
            <person name="Angelov A."/>
            <person name="Liebl S."/>
            <person name="Ballschmiter M."/>
            <person name="Bomeke M."/>
            <person name="Lehmann R."/>
            <person name="Liesegang H."/>
            <person name="Daniel R."/>
            <person name="Liebl W."/>
        </authorList>
    </citation>
    <scope>NUCLEOTIDE SEQUENCE [LARGE SCALE GENOMIC DNA]</scope>
    <source>
        <strain evidence="3">ATCC 49972 / DSM 6192 / RI 19.B1</strain>
    </source>
</reference>
<dbReference type="HOGENOM" id="CLU_610985_0_0_12"/>
<gene>
    <name evidence="2" type="ordered locus">STHERM_c03640</name>
</gene>
<reference key="1">
    <citation type="submission" date="2009-08" db="EMBL/GenBank/DDBJ databases">
        <title>The genome sequence of Spirochaeta thermophila DSM6192.</title>
        <authorList>
            <person name="Angelov A."/>
            <person name="Mientus M."/>
            <person name="Wittenberg S."/>
            <person name="Lehmann R."/>
            <person name="Liesegang H."/>
            <person name="Daniel R."/>
            <person name="Liebl W."/>
        </authorList>
    </citation>
    <scope>NUCLEOTIDE SEQUENCE</scope>
    <source>
        <strain>DSM 6192</strain>
    </source>
</reference>
<proteinExistence type="predicted"/>
<evidence type="ECO:0000313" key="3">
    <source>
        <dbReference type="Proteomes" id="UP000001296"/>
    </source>
</evidence>
<organism evidence="2 3">
    <name type="scientific">Winmispira thermophila (strain ATCC 49972 / DSM 6192 / RI 19.B1)</name>
    <name type="common">Spirochaeta thermophila</name>
    <dbReference type="NCBI Taxonomy" id="665571"/>
    <lineage>
        <taxon>Bacteria</taxon>
        <taxon>Pseudomonadati</taxon>
        <taxon>Spirochaetota</taxon>
        <taxon>Spirochaetia</taxon>
        <taxon>Winmispirales</taxon>
        <taxon>Winmispiraceae</taxon>
        <taxon>Winmispira</taxon>
    </lineage>
</organism>
<evidence type="ECO:0000313" key="2">
    <source>
        <dbReference type="EMBL" id="ADN01337.1"/>
    </source>
</evidence>
<keyword evidence="1" id="KW-0812">Transmembrane</keyword>
<keyword evidence="1" id="KW-0472">Membrane</keyword>
<feature type="transmembrane region" description="Helical" evidence="1">
    <location>
        <begin position="6"/>
        <end position="23"/>
    </location>
</feature>
<dbReference type="Proteomes" id="UP000001296">
    <property type="component" value="Chromosome"/>
</dbReference>
<sequence length="448" mass="49641">MTLPWLAVTAGILLLVASTLLVVRKARRRRGKVLLERILSPRGSDDTGPPILRDMLFALEEAYTRQEPAPAVFFLSDDMQDQLQVDVFLDRLLGRRTSFSNTRILGSTLLERKREGDTERSFWIMDLSRKVQRTDASTSSLLLESSRTIWSLHKHVAAPDQIPGAGGRCPSCKTPLPERPHSPRCPYCEAALNSGRYGWTLTRLHAPLTFAQHTLLSPRSTHSPLLEAALRRTILHTILPEAFPTTNTLPCLPGARTRLLQMIRPAHTSPICLTVNDVQVLASLSPRTRHALLTLTFQRAILDGPAVEDLLDPFPLTRHLLLHIDEPSSTVTGVELPEAGHPFLATRLTTLYTPSLDAVLLLAGVLLAEGRNPSRIMEHLEPLPIPPHLRTLLLYHLPLAAQGHTGIPLPLTPAARRATLTALQRLANRLSPPPSPVLLSYLRDLLED</sequence>
<name>E0RPM3_WINT6</name>
<evidence type="ECO:0000256" key="1">
    <source>
        <dbReference type="SAM" id="Phobius"/>
    </source>
</evidence>
<keyword evidence="1" id="KW-1133">Transmembrane helix</keyword>